<protein>
    <submittedName>
        <fullName evidence="3">Uncharacterized protein</fullName>
    </submittedName>
</protein>
<evidence type="ECO:0000256" key="2">
    <source>
        <dbReference type="SAM" id="Phobius"/>
    </source>
</evidence>
<accession>A0AAD5GRY5</accession>
<reference evidence="3" key="1">
    <citation type="submission" date="2022-06" db="EMBL/GenBank/DDBJ databases">
        <title>Uncovering the hologenomic basis of an extraordinary plant invasion.</title>
        <authorList>
            <person name="Bieker V.C."/>
            <person name="Martin M.D."/>
            <person name="Gilbert T."/>
            <person name="Hodgins K."/>
            <person name="Battlay P."/>
            <person name="Petersen B."/>
            <person name="Wilson J."/>
        </authorList>
    </citation>
    <scope>NUCLEOTIDE SEQUENCE</scope>
    <source>
        <strain evidence="3">AA19_3_7</strain>
        <tissue evidence="3">Leaf</tissue>
    </source>
</reference>
<dbReference type="GO" id="GO:0009507">
    <property type="term" value="C:chloroplast"/>
    <property type="evidence" value="ECO:0007669"/>
    <property type="project" value="TreeGrafter"/>
</dbReference>
<feature type="region of interest" description="Disordered" evidence="1">
    <location>
        <begin position="363"/>
        <end position="387"/>
    </location>
</feature>
<feature type="region of interest" description="Disordered" evidence="1">
    <location>
        <begin position="15"/>
        <end position="36"/>
    </location>
</feature>
<organism evidence="3 4">
    <name type="scientific">Ambrosia artemisiifolia</name>
    <name type="common">Common ragweed</name>
    <dbReference type="NCBI Taxonomy" id="4212"/>
    <lineage>
        <taxon>Eukaryota</taxon>
        <taxon>Viridiplantae</taxon>
        <taxon>Streptophyta</taxon>
        <taxon>Embryophyta</taxon>
        <taxon>Tracheophyta</taxon>
        <taxon>Spermatophyta</taxon>
        <taxon>Magnoliopsida</taxon>
        <taxon>eudicotyledons</taxon>
        <taxon>Gunneridae</taxon>
        <taxon>Pentapetalae</taxon>
        <taxon>asterids</taxon>
        <taxon>campanulids</taxon>
        <taxon>Asterales</taxon>
        <taxon>Asteraceae</taxon>
        <taxon>Asteroideae</taxon>
        <taxon>Heliantheae alliance</taxon>
        <taxon>Heliantheae</taxon>
        <taxon>Ambrosia</taxon>
    </lineage>
</organism>
<dbReference type="AlphaFoldDB" id="A0AAD5GRY5"/>
<feature type="transmembrane region" description="Helical" evidence="2">
    <location>
        <begin position="304"/>
        <end position="326"/>
    </location>
</feature>
<dbReference type="PANTHER" id="PTHR36356:SF1">
    <property type="entry name" value="EXPRESSED PROTEIN"/>
    <property type="match status" value="1"/>
</dbReference>
<dbReference type="PANTHER" id="PTHR36356">
    <property type="entry name" value="EXPRESSED PROTEIN"/>
    <property type="match status" value="1"/>
</dbReference>
<evidence type="ECO:0000256" key="1">
    <source>
        <dbReference type="SAM" id="MobiDB-lite"/>
    </source>
</evidence>
<evidence type="ECO:0000313" key="3">
    <source>
        <dbReference type="EMBL" id="KAI7751149.1"/>
    </source>
</evidence>
<evidence type="ECO:0000313" key="4">
    <source>
        <dbReference type="Proteomes" id="UP001206925"/>
    </source>
</evidence>
<feature type="compositionally biased region" description="Acidic residues" evidence="1">
    <location>
        <begin position="378"/>
        <end position="387"/>
    </location>
</feature>
<comment type="caution">
    <text evidence="3">The sequence shown here is derived from an EMBL/GenBank/DDBJ whole genome shotgun (WGS) entry which is preliminary data.</text>
</comment>
<sequence length="387" mass="43923">MFGLWLELTEIDGSPTDFHSEDPPRTEWMNGGRGGHRPKRMLKTDRLLLAYGSRSHCSAELYLPHTCSSSCSVGLCAGRSGVFGGVWVLDGDRGETPPVISDYLSECSELGKEVDSGLTWLERRRKLLKRLYNLIQLRPCHPSIFLGMRAASCTVINVRATQVGKYRRHIFFQKESLRRSDFDGFAKKMASGEAWKDAWRSANNGFEQLVYEAKKTAERIDREYSVGRRLSAVARSASDRARELDRDYLITQRWRTFTMDFSRNWPRYRKGFSEFMDTPLGKSFGTIFFLWFALSGWLFRILIFATWVLPIAGPLLIGAVANNLVIKGACPACKRQFVGYKNQMVRCAGCGNIVWQPKGDFFSKGGPRPSSSSKSDPEIIDVEFEEK</sequence>
<keyword evidence="2" id="KW-0812">Transmembrane</keyword>
<keyword evidence="4" id="KW-1185">Reference proteome</keyword>
<keyword evidence="2" id="KW-0472">Membrane</keyword>
<dbReference type="EMBL" id="JAMZMK010005964">
    <property type="protein sequence ID" value="KAI7751149.1"/>
    <property type="molecule type" value="Genomic_DNA"/>
</dbReference>
<proteinExistence type="predicted"/>
<keyword evidence="2" id="KW-1133">Transmembrane helix</keyword>
<dbReference type="Proteomes" id="UP001206925">
    <property type="component" value="Unassembled WGS sequence"/>
</dbReference>
<gene>
    <name evidence="3" type="ORF">M8C21_032479</name>
</gene>
<name>A0AAD5GRY5_AMBAR</name>
<feature type="compositionally biased region" description="Low complexity" evidence="1">
    <location>
        <begin position="363"/>
        <end position="374"/>
    </location>
</feature>